<evidence type="ECO:0000259" key="1">
    <source>
        <dbReference type="Pfam" id="PF10130"/>
    </source>
</evidence>
<comment type="caution">
    <text evidence="2">The sequence shown here is derived from an EMBL/GenBank/DDBJ whole genome shotgun (WGS) entry which is preliminary data.</text>
</comment>
<accession>A0ABT1FKN9</accession>
<dbReference type="EMBL" id="JAMZEL010000002">
    <property type="protein sequence ID" value="MCP1382287.1"/>
    <property type="molecule type" value="Genomic_DNA"/>
</dbReference>
<sequence length="65" mass="7705">MNEEIISIENYFDAYYLCRDIDPKDTSFIALTIELDATFWTRDDVLKRGLAVKGFERFFDENDLT</sequence>
<feature type="domain" description="PIN" evidence="1">
    <location>
        <begin position="2"/>
        <end position="57"/>
    </location>
</feature>
<dbReference type="InterPro" id="IPR002716">
    <property type="entry name" value="PIN_dom"/>
</dbReference>
<organism evidence="2 3">
    <name type="scientific">Runella salmonicolor</name>
    <dbReference type="NCBI Taxonomy" id="2950278"/>
    <lineage>
        <taxon>Bacteria</taxon>
        <taxon>Pseudomonadati</taxon>
        <taxon>Bacteroidota</taxon>
        <taxon>Cytophagia</taxon>
        <taxon>Cytophagales</taxon>
        <taxon>Spirosomataceae</taxon>
        <taxon>Runella</taxon>
    </lineage>
</organism>
<reference evidence="2 3" key="1">
    <citation type="submission" date="2022-06" db="EMBL/GenBank/DDBJ databases">
        <title>Runella sp. S5 genome sequencing.</title>
        <authorList>
            <person name="Park S."/>
        </authorList>
    </citation>
    <scope>NUCLEOTIDE SEQUENCE [LARGE SCALE GENOMIC DNA]</scope>
    <source>
        <strain evidence="2 3">S5</strain>
    </source>
</reference>
<dbReference type="Proteomes" id="UP001204772">
    <property type="component" value="Unassembled WGS sequence"/>
</dbReference>
<evidence type="ECO:0000313" key="3">
    <source>
        <dbReference type="Proteomes" id="UP001204772"/>
    </source>
</evidence>
<name>A0ABT1FKN9_9BACT</name>
<keyword evidence="3" id="KW-1185">Reference proteome</keyword>
<protein>
    <submittedName>
        <fullName evidence="2">PIN domain-containing protein</fullName>
    </submittedName>
</protein>
<proteinExistence type="predicted"/>
<evidence type="ECO:0000313" key="2">
    <source>
        <dbReference type="EMBL" id="MCP1382287.1"/>
    </source>
</evidence>
<gene>
    <name evidence="2" type="ORF">NCI00_07625</name>
</gene>
<dbReference type="Pfam" id="PF10130">
    <property type="entry name" value="PIN_2"/>
    <property type="match status" value="1"/>
</dbReference>